<proteinExistence type="predicted"/>
<dbReference type="GeneID" id="70135193"/>
<evidence type="ECO:0000259" key="1">
    <source>
        <dbReference type="Pfam" id="PF01979"/>
    </source>
</evidence>
<dbReference type="SUPFAM" id="SSF51556">
    <property type="entry name" value="Metallo-dependent hydrolases"/>
    <property type="match status" value="1"/>
</dbReference>
<accession>A0A9P8UX99</accession>
<dbReference type="Pfam" id="PF01979">
    <property type="entry name" value="Amidohydro_1"/>
    <property type="match status" value="1"/>
</dbReference>
<dbReference type="SUPFAM" id="SSF51338">
    <property type="entry name" value="Composite domain of metallo-dependent hydrolases"/>
    <property type="match status" value="2"/>
</dbReference>
<sequence length="504" mass="54160">MTRRILDQQPARYFRASSAMAAAAPETAPASTSLMDSLPSRMFSTAFGVTVRTRDDDASDFREDDANASKEKYYTIIKTNLLIPGDGEPLKDASLVIENKIIAWVGPQADLPKQYTAAPHRFFEMPYLMPGLWEVHSHFGGESADEGESSYVALVSLHPASAGARLSKGCWEALQRGYTSLRDVAGYGCEVAKAIDDGTIVGPNVYSSGAGLSQLAGHGDVHDLPAGDVINNLGVKNVQAGHWGSGPVLVIDGVDECRRGVRLQIRRGARCIKVMASGGVMSRDDNPLYAQFSREELETIVEEANRQGRSVAAHVHGKPGILAAVKAGVTTVEHVSFADQECIDLIKEKGTIYVATRFIVDMLIQTGGKGLSKPQWEKAKLCATNHETAYKTAIKNGVTFALGTDTPPGFNCAVELEYAVKCGMSNLEAIKAATANGPLTIGVQAPKTGQLKAGYEADILGLIENPVENVRILQKKDNIKYVFKGGKLFKGPGVGPWGEDYVFE</sequence>
<reference evidence="2" key="1">
    <citation type="journal article" date="2021" name="Nat. Commun.">
        <title>Genetic determinants of endophytism in the Arabidopsis root mycobiome.</title>
        <authorList>
            <person name="Mesny F."/>
            <person name="Miyauchi S."/>
            <person name="Thiergart T."/>
            <person name="Pickel B."/>
            <person name="Atanasova L."/>
            <person name="Karlsson M."/>
            <person name="Huettel B."/>
            <person name="Barry K.W."/>
            <person name="Haridas S."/>
            <person name="Chen C."/>
            <person name="Bauer D."/>
            <person name="Andreopoulos W."/>
            <person name="Pangilinan J."/>
            <person name="LaButti K."/>
            <person name="Riley R."/>
            <person name="Lipzen A."/>
            <person name="Clum A."/>
            <person name="Drula E."/>
            <person name="Henrissat B."/>
            <person name="Kohler A."/>
            <person name="Grigoriev I.V."/>
            <person name="Martin F.M."/>
            <person name="Hacquard S."/>
        </authorList>
    </citation>
    <scope>NUCLEOTIDE SEQUENCE</scope>
    <source>
        <strain evidence="2">MPI-SDFR-AT-0073</strain>
    </source>
</reference>
<dbReference type="InterPro" id="IPR006680">
    <property type="entry name" value="Amidohydro-rel"/>
</dbReference>
<dbReference type="GO" id="GO:0016810">
    <property type="term" value="F:hydrolase activity, acting on carbon-nitrogen (but not peptide) bonds"/>
    <property type="evidence" value="ECO:0007669"/>
    <property type="project" value="InterPro"/>
</dbReference>
<dbReference type="AlphaFoldDB" id="A0A9P8UX99"/>
<evidence type="ECO:0000313" key="3">
    <source>
        <dbReference type="Proteomes" id="UP000758603"/>
    </source>
</evidence>
<dbReference type="Proteomes" id="UP000758603">
    <property type="component" value="Unassembled WGS sequence"/>
</dbReference>
<organism evidence="2 3">
    <name type="scientific">Truncatella angustata</name>
    <dbReference type="NCBI Taxonomy" id="152316"/>
    <lineage>
        <taxon>Eukaryota</taxon>
        <taxon>Fungi</taxon>
        <taxon>Dikarya</taxon>
        <taxon>Ascomycota</taxon>
        <taxon>Pezizomycotina</taxon>
        <taxon>Sordariomycetes</taxon>
        <taxon>Xylariomycetidae</taxon>
        <taxon>Amphisphaeriales</taxon>
        <taxon>Sporocadaceae</taxon>
        <taxon>Truncatella</taxon>
    </lineage>
</organism>
<dbReference type="InterPro" id="IPR051781">
    <property type="entry name" value="Metallo-dep_Hydrolase"/>
</dbReference>
<comment type="caution">
    <text evidence="2">The sequence shown here is derived from an EMBL/GenBank/DDBJ whole genome shotgun (WGS) entry which is preliminary data.</text>
</comment>
<dbReference type="PANTHER" id="PTHR43135:SF3">
    <property type="entry name" value="ALPHA-D-RIBOSE 1-METHYLPHOSPHONATE 5-TRIPHOSPHATE DIPHOSPHATASE"/>
    <property type="match status" value="1"/>
</dbReference>
<gene>
    <name evidence="2" type="ORF">BKA67DRAFT_653123</name>
</gene>
<dbReference type="PANTHER" id="PTHR43135">
    <property type="entry name" value="ALPHA-D-RIBOSE 1-METHYLPHOSPHONATE 5-TRIPHOSPHATE DIPHOSPHATASE"/>
    <property type="match status" value="1"/>
</dbReference>
<dbReference type="InterPro" id="IPR057744">
    <property type="entry name" value="OTAase-like"/>
</dbReference>
<dbReference type="CDD" id="cd01299">
    <property type="entry name" value="Met_dep_hydrolase_A"/>
    <property type="match status" value="1"/>
</dbReference>
<evidence type="ECO:0000313" key="2">
    <source>
        <dbReference type="EMBL" id="KAH6659917.1"/>
    </source>
</evidence>
<name>A0A9P8UX99_9PEZI</name>
<dbReference type="OrthoDB" id="194468at2759"/>
<dbReference type="EMBL" id="JAGPXC010000001">
    <property type="protein sequence ID" value="KAH6659917.1"/>
    <property type="molecule type" value="Genomic_DNA"/>
</dbReference>
<dbReference type="InterPro" id="IPR011059">
    <property type="entry name" value="Metal-dep_hydrolase_composite"/>
</dbReference>
<dbReference type="Gene3D" id="3.20.20.140">
    <property type="entry name" value="Metal-dependent hydrolases"/>
    <property type="match status" value="1"/>
</dbReference>
<feature type="domain" description="Amidohydrolase-related" evidence="1">
    <location>
        <begin position="127"/>
        <end position="488"/>
    </location>
</feature>
<dbReference type="RefSeq" id="XP_045964048.1">
    <property type="nucleotide sequence ID" value="XM_046106302.1"/>
</dbReference>
<dbReference type="InterPro" id="IPR032466">
    <property type="entry name" value="Metal_Hydrolase"/>
</dbReference>
<protein>
    <submittedName>
        <fullName evidence="2">Amidohydrolase</fullName>
    </submittedName>
</protein>
<keyword evidence="3" id="KW-1185">Reference proteome</keyword>